<proteinExistence type="predicted"/>
<dbReference type="PANTHER" id="PTHR33627">
    <property type="entry name" value="TRANSPOSASE"/>
    <property type="match status" value="1"/>
</dbReference>
<comment type="caution">
    <text evidence="2">The sequence shown here is derived from an EMBL/GenBank/DDBJ whole genome shotgun (WGS) entry which is preliminary data.</text>
</comment>
<dbReference type="PANTHER" id="PTHR33627:SF1">
    <property type="entry name" value="TRANSPOSASE"/>
    <property type="match status" value="1"/>
</dbReference>
<dbReference type="EMBL" id="JAUSWV010000001">
    <property type="protein sequence ID" value="MDQ0578133.1"/>
    <property type="molecule type" value="Genomic_DNA"/>
</dbReference>
<dbReference type="Proteomes" id="UP001230654">
    <property type="component" value="Unassembled WGS sequence"/>
</dbReference>
<accession>A0ABU0NGA7</accession>
<dbReference type="InterPro" id="IPR039365">
    <property type="entry name" value="IS701-like"/>
</dbReference>
<evidence type="ECO:0000313" key="3">
    <source>
        <dbReference type="Proteomes" id="UP001230654"/>
    </source>
</evidence>
<gene>
    <name evidence="2" type="ORF">QF030_000311</name>
</gene>
<evidence type="ECO:0000313" key="2">
    <source>
        <dbReference type="EMBL" id="MDQ0578133.1"/>
    </source>
</evidence>
<keyword evidence="3" id="KW-1185">Reference proteome</keyword>
<dbReference type="Pfam" id="PF13546">
    <property type="entry name" value="DDE_5"/>
    <property type="match status" value="1"/>
</dbReference>
<organism evidence="2 3">
    <name type="scientific">Streptomyces rishiriensis</name>
    <dbReference type="NCBI Taxonomy" id="68264"/>
    <lineage>
        <taxon>Bacteria</taxon>
        <taxon>Bacillati</taxon>
        <taxon>Actinomycetota</taxon>
        <taxon>Actinomycetes</taxon>
        <taxon>Kitasatosporales</taxon>
        <taxon>Streptomycetaceae</taxon>
        <taxon>Streptomyces</taxon>
    </lineage>
</organism>
<protein>
    <submittedName>
        <fullName evidence="2">SRSO17 transposase</fullName>
    </submittedName>
</protein>
<name>A0ABU0NGA7_STRRH</name>
<evidence type="ECO:0000259" key="1">
    <source>
        <dbReference type="Pfam" id="PF13546"/>
    </source>
</evidence>
<dbReference type="InterPro" id="IPR038721">
    <property type="entry name" value="IS701-like_DDE_dom"/>
</dbReference>
<sequence>MDAHEVNRVGAKLVLFVADVFASVPRKDQRAKGDCYLRGLMLDGRRKSIQAMASRLLDGNEQNLQQFVNQSTWDPVPVQRRTVERMLPLIGLVALAIDDMSVPKDGWMSAGGSAVLRGLGKEGELQGRG</sequence>
<feature type="domain" description="Transposase IS701-like DDE" evidence="1">
    <location>
        <begin position="20"/>
        <end position="114"/>
    </location>
</feature>
<reference evidence="2 3" key="1">
    <citation type="submission" date="2023-07" db="EMBL/GenBank/DDBJ databases">
        <title>Comparative genomics of wheat-associated soil bacteria to identify genetic determinants of phenazine resistance.</title>
        <authorList>
            <person name="Mouncey N."/>
        </authorList>
    </citation>
    <scope>NUCLEOTIDE SEQUENCE [LARGE SCALE GENOMIC DNA]</scope>
    <source>
        <strain evidence="2 3">B2I6</strain>
    </source>
</reference>